<evidence type="ECO:0000256" key="3">
    <source>
        <dbReference type="ARBA" id="ARBA00012556"/>
    </source>
</evidence>
<evidence type="ECO:0000313" key="8">
    <source>
        <dbReference type="Proteomes" id="UP000005580"/>
    </source>
</evidence>
<proteinExistence type="inferred from homology"/>
<dbReference type="InterPro" id="IPR017853">
    <property type="entry name" value="GH"/>
</dbReference>
<evidence type="ECO:0000256" key="5">
    <source>
        <dbReference type="ARBA" id="ARBA00023295"/>
    </source>
</evidence>
<organism evidence="7 8">
    <name type="scientific">Hoylesella oralis ATCC 33269</name>
    <dbReference type="NCBI Taxonomy" id="873533"/>
    <lineage>
        <taxon>Bacteria</taxon>
        <taxon>Pseudomonadati</taxon>
        <taxon>Bacteroidota</taxon>
        <taxon>Bacteroidia</taxon>
        <taxon>Bacteroidales</taxon>
        <taxon>Prevotellaceae</taxon>
        <taxon>Hoylesella</taxon>
    </lineage>
</organism>
<dbReference type="eggNOG" id="COG3867">
    <property type="taxonomic scope" value="Bacteria"/>
</dbReference>
<dbReference type="HOGENOM" id="CLU_011259_2_2_10"/>
<evidence type="ECO:0000256" key="6">
    <source>
        <dbReference type="RuleBase" id="RU361192"/>
    </source>
</evidence>
<dbReference type="EC" id="3.2.1.89" evidence="3 6"/>
<evidence type="ECO:0000256" key="2">
    <source>
        <dbReference type="ARBA" id="ARBA00010687"/>
    </source>
</evidence>
<dbReference type="AlphaFoldDB" id="E7RLN6"/>
<evidence type="ECO:0000256" key="4">
    <source>
        <dbReference type="ARBA" id="ARBA00022801"/>
    </source>
</evidence>
<name>E7RLN6_9BACT</name>
<dbReference type="GO" id="GO:0015926">
    <property type="term" value="F:glucosidase activity"/>
    <property type="evidence" value="ECO:0007669"/>
    <property type="project" value="InterPro"/>
</dbReference>
<dbReference type="PANTHER" id="PTHR34983:SF1">
    <property type="entry name" value="ARABINOGALACTAN ENDO-BETA-1,4-GALACTANASE A"/>
    <property type="match status" value="1"/>
</dbReference>
<sequence length="419" mass="46921">MNIRTSCLSCLLLLSVTGTDAQKYVGGDISLLTKYEENGSKYLDRNGNTIGSLLQYCKQEGMNAMRVRLFVDPANASSADKGQGVCQDLSYVKTLGKRIKEAGLKLMLDLHYSDTWADPAKQWTPKAWLTLSDEALYTRIYDYTKEVLQQMKAADAEPDFIQTGNEISYGMLWGAEGSTANRCYMGSNSNWARFTTLLANAAKACREVCPQAKIILHTERIAQTDVLKNFYDNMQAAGADYDIIGLSYYPYFHGSLAALETAVAAIESGFTGKQIMIVETGYPLKWSVPGTTYDYISVYPYTDAGQRQFTRDMITMLNKHKAVTGLFWWWFEANEYAHTGAAQVTTNWYNAPLFDNETGRATSAFYEMKRFLDASTGIATIKNKEKTTDDCWYTIGGVKTATPTQRGIYIHRGKKIVTK</sequence>
<gene>
    <name evidence="7" type="primary">galA</name>
    <name evidence="7" type="ORF">HMPREF0663_10036</name>
</gene>
<keyword evidence="5 6" id="KW-0326">Glycosidase</keyword>
<comment type="similarity">
    <text evidence="2 6">Belongs to the glycosyl hydrolase 53 family.</text>
</comment>
<dbReference type="PANTHER" id="PTHR34983">
    <property type="entry name" value="ARABINOGALACTAN ENDO-BETA-1,4-GALACTANASE A"/>
    <property type="match status" value="1"/>
</dbReference>
<evidence type="ECO:0000256" key="1">
    <source>
        <dbReference type="ARBA" id="ARBA00001695"/>
    </source>
</evidence>
<accession>E7RLN6</accession>
<comment type="catalytic activity">
    <reaction evidence="1 6">
        <text>The enzyme specifically hydrolyzes (1-&gt;4)-beta-D-galactosidic linkages in type I arabinogalactans.</text>
        <dbReference type="EC" id="3.2.1.89"/>
    </reaction>
</comment>
<dbReference type="InterPro" id="IPR011683">
    <property type="entry name" value="Glyco_hydro_53"/>
</dbReference>
<protein>
    <recommendedName>
        <fullName evidence="3 6">Arabinogalactan endo-beta-1,4-galactanase</fullName>
        <ecNumber evidence="3 6">3.2.1.89</ecNumber>
    </recommendedName>
</protein>
<comment type="caution">
    <text evidence="7">The sequence shown here is derived from an EMBL/GenBank/DDBJ whole genome shotgun (WGS) entry which is preliminary data.</text>
</comment>
<dbReference type="STRING" id="28134.SAMN05444288_0805"/>
<reference evidence="7" key="1">
    <citation type="submission" date="2011-01" db="EMBL/GenBank/DDBJ databases">
        <authorList>
            <person name="Muzny D."/>
            <person name="Qin X."/>
            <person name="Buhay C."/>
            <person name="Dugan-Rocha S."/>
            <person name="Ding Y."/>
            <person name="Chen G."/>
            <person name="Hawes A."/>
            <person name="Holder M."/>
            <person name="Jhangiani S."/>
            <person name="Johnson A."/>
            <person name="Khan Z."/>
            <person name="Li Z."/>
            <person name="Liu W."/>
            <person name="Liu X."/>
            <person name="Perez L."/>
            <person name="Shen H."/>
            <person name="Wang Q."/>
            <person name="Watt J."/>
            <person name="Xi L."/>
            <person name="Xin Y."/>
            <person name="Zhou J."/>
            <person name="Deng J."/>
            <person name="Jiang H."/>
            <person name="Liu Y."/>
            <person name="Qu J."/>
            <person name="Song X.-Z."/>
            <person name="Zhang L."/>
            <person name="Villasana D."/>
            <person name="Johnson A."/>
            <person name="Liu J."/>
            <person name="Liyanage D."/>
            <person name="Lorensuhewa L."/>
            <person name="Robinson T."/>
            <person name="Song A."/>
            <person name="Song B.-B."/>
            <person name="Dinh H."/>
            <person name="Thornton R."/>
            <person name="Coyle M."/>
            <person name="Francisco L."/>
            <person name="Jackson L."/>
            <person name="Javaid M."/>
            <person name="Korchina V."/>
            <person name="Kovar C."/>
            <person name="Mata R."/>
            <person name="Mathew T."/>
            <person name="Ngo R."/>
            <person name="Nguyen L."/>
            <person name="Nguyen N."/>
            <person name="Okwuonu G."/>
            <person name="Ongeri F."/>
            <person name="Pham C."/>
            <person name="Simmons D."/>
            <person name="Wilczek-Boney K."/>
            <person name="Hale W."/>
            <person name="Jakkamsetti A."/>
            <person name="Pham P."/>
            <person name="Ruth R."/>
            <person name="San Lucas F."/>
            <person name="Warren J."/>
            <person name="Zhang J."/>
            <person name="Zhao Z."/>
            <person name="Zhou C."/>
            <person name="Zhu D."/>
            <person name="Lee S."/>
            <person name="Bess C."/>
            <person name="Blankenburg K."/>
            <person name="Forbes L."/>
            <person name="Fu Q."/>
            <person name="Gubbala S."/>
            <person name="Hirani K."/>
            <person name="Jayaseelan J.C."/>
            <person name="Lara F."/>
            <person name="Munidasa M."/>
            <person name="Palculict T."/>
            <person name="Patil S."/>
            <person name="Pu L.-L."/>
            <person name="Saada N."/>
            <person name="Tang L."/>
            <person name="Weissenberger G."/>
            <person name="Zhu Y."/>
            <person name="Hemphill L."/>
            <person name="Shang Y."/>
            <person name="Youmans B."/>
            <person name="Ayvaz T."/>
            <person name="Ross M."/>
            <person name="Santibanez J."/>
            <person name="Aqrawi P."/>
            <person name="Gross S."/>
            <person name="Joshi V."/>
            <person name="Fowler G."/>
            <person name="Nazareth L."/>
            <person name="Reid J."/>
            <person name="Worley K."/>
            <person name="Petrosino J."/>
            <person name="Highlander S."/>
            <person name="Gibbs R."/>
        </authorList>
    </citation>
    <scope>NUCLEOTIDE SEQUENCE [LARGE SCALE GENOMIC DNA]</scope>
    <source>
        <strain evidence="7">ATCC 33269</strain>
    </source>
</reference>
<dbReference type="SUPFAM" id="SSF51445">
    <property type="entry name" value="(Trans)glycosidases"/>
    <property type="match status" value="1"/>
</dbReference>
<keyword evidence="4 6" id="KW-0378">Hydrolase</keyword>
<evidence type="ECO:0000313" key="7">
    <source>
        <dbReference type="EMBL" id="EFZ37667.1"/>
    </source>
</evidence>
<dbReference type="Gene3D" id="3.20.20.80">
    <property type="entry name" value="Glycosidases"/>
    <property type="match status" value="1"/>
</dbReference>
<dbReference type="Proteomes" id="UP000005580">
    <property type="component" value="Unassembled WGS sequence"/>
</dbReference>
<keyword evidence="8" id="KW-1185">Reference proteome</keyword>
<dbReference type="GO" id="GO:0045490">
    <property type="term" value="P:pectin catabolic process"/>
    <property type="evidence" value="ECO:0007669"/>
    <property type="project" value="TreeGrafter"/>
</dbReference>
<dbReference type="GO" id="GO:0031218">
    <property type="term" value="F:arabinogalactan endo-1,4-beta-galactosidase activity"/>
    <property type="evidence" value="ECO:0007669"/>
    <property type="project" value="UniProtKB-EC"/>
</dbReference>
<dbReference type="EMBL" id="AEPE02000002">
    <property type="protein sequence ID" value="EFZ37667.1"/>
    <property type="molecule type" value="Genomic_DNA"/>
</dbReference>
<dbReference type="Pfam" id="PF07745">
    <property type="entry name" value="Glyco_hydro_53"/>
    <property type="match status" value="1"/>
</dbReference>
<dbReference type="RefSeq" id="WP_004368681.1">
    <property type="nucleotide sequence ID" value="NZ_GL833119.1"/>
</dbReference>